<comment type="similarity">
    <text evidence="1">Belongs to the short-chain dehydrogenases/reductases (SDR) family.</text>
</comment>
<keyword evidence="2" id="KW-0560">Oxidoreductase</keyword>
<dbReference type="EMBL" id="UOEU01000055">
    <property type="protein sequence ID" value="VAW30496.1"/>
    <property type="molecule type" value="Genomic_DNA"/>
</dbReference>
<dbReference type="PANTHER" id="PTHR42879">
    <property type="entry name" value="3-OXOACYL-(ACYL-CARRIER-PROTEIN) REDUCTASE"/>
    <property type="match status" value="1"/>
</dbReference>
<dbReference type="EC" id="1.1.1.100" evidence="2"/>
<evidence type="ECO:0000313" key="2">
    <source>
        <dbReference type="EMBL" id="VAW30496.1"/>
    </source>
</evidence>
<organism evidence="2">
    <name type="scientific">hydrothermal vent metagenome</name>
    <dbReference type="NCBI Taxonomy" id="652676"/>
    <lineage>
        <taxon>unclassified sequences</taxon>
        <taxon>metagenomes</taxon>
        <taxon>ecological metagenomes</taxon>
    </lineage>
</organism>
<protein>
    <submittedName>
        <fullName evidence="2">3-oxoacyl-[acyl-carrier protein] reductase</fullName>
        <ecNumber evidence="2">1.1.1.100</ecNumber>
    </submittedName>
</protein>
<dbReference type="Pfam" id="PF13561">
    <property type="entry name" value="adh_short_C2"/>
    <property type="match status" value="1"/>
</dbReference>
<dbReference type="InterPro" id="IPR036291">
    <property type="entry name" value="NAD(P)-bd_dom_sf"/>
</dbReference>
<dbReference type="CDD" id="cd05344">
    <property type="entry name" value="BKR_like_SDR_like"/>
    <property type="match status" value="1"/>
</dbReference>
<dbReference type="GO" id="GO:0004316">
    <property type="term" value="F:3-oxoacyl-[acyl-carrier-protein] reductase (NADPH) activity"/>
    <property type="evidence" value="ECO:0007669"/>
    <property type="project" value="UniProtKB-EC"/>
</dbReference>
<dbReference type="Gene3D" id="3.40.50.720">
    <property type="entry name" value="NAD(P)-binding Rossmann-like Domain"/>
    <property type="match status" value="1"/>
</dbReference>
<gene>
    <name evidence="2" type="ORF">MNBD_CHLOROFLEXI01-4789</name>
</gene>
<evidence type="ECO:0000256" key="1">
    <source>
        <dbReference type="ARBA" id="ARBA00006484"/>
    </source>
</evidence>
<accession>A0A3B0VES6</accession>
<dbReference type="AlphaFoldDB" id="A0A3B0VES6"/>
<dbReference type="InterPro" id="IPR002347">
    <property type="entry name" value="SDR_fam"/>
</dbReference>
<dbReference type="SUPFAM" id="SSF51735">
    <property type="entry name" value="NAD(P)-binding Rossmann-fold domains"/>
    <property type="match status" value="1"/>
</dbReference>
<dbReference type="InterPro" id="IPR050259">
    <property type="entry name" value="SDR"/>
</dbReference>
<sequence>MSEQKTAIITAAGKGMGAAIARNLADVGYNLALLSPSGSAEALAKELGGIGMSGSVTSTADLQKLVDKTMEAYGRIDAVVNHTGHPPKGPLLEIPDEDWHKGLDLVMLNVARMARLVTPIMLEQGGGAIVNISTFAVFEPEATFPVSAAMRAALAGYTKLYADEYASKGIRMNNLLPGFIESLPETEERRQRIPMKRYGTVTEVAQTVRFLLSDGAGYITGQNIRVDGGITRSI</sequence>
<proteinExistence type="inferred from homology"/>
<name>A0A3B0VES6_9ZZZZ</name>
<dbReference type="PANTHER" id="PTHR42879:SF6">
    <property type="entry name" value="NADPH-DEPENDENT REDUCTASE BACG"/>
    <property type="match status" value="1"/>
</dbReference>
<dbReference type="PRINTS" id="PR00081">
    <property type="entry name" value="GDHRDH"/>
</dbReference>
<reference evidence="2" key="1">
    <citation type="submission" date="2018-06" db="EMBL/GenBank/DDBJ databases">
        <authorList>
            <person name="Zhirakovskaya E."/>
        </authorList>
    </citation>
    <scope>NUCLEOTIDE SEQUENCE</scope>
</reference>